<feature type="domain" description="Tyrosine-protein kinase G-rich" evidence="20">
    <location>
        <begin position="397"/>
        <end position="472"/>
    </location>
</feature>
<keyword evidence="5" id="KW-1003">Cell membrane</keyword>
<keyword evidence="14" id="KW-0829">Tyrosine-protein kinase</keyword>
<dbReference type="GO" id="GO:0004715">
    <property type="term" value="F:non-membrane spanning protein tyrosine kinase activity"/>
    <property type="evidence" value="ECO:0007669"/>
    <property type="project" value="UniProtKB-EC"/>
</dbReference>
<dbReference type="GO" id="GO:0005886">
    <property type="term" value="C:plasma membrane"/>
    <property type="evidence" value="ECO:0007669"/>
    <property type="project" value="UniProtKB-SubCell"/>
</dbReference>
<feature type="domain" description="AAA" evidence="19">
    <location>
        <begin position="562"/>
        <end position="680"/>
    </location>
</feature>
<dbReference type="InterPro" id="IPR050445">
    <property type="entry name" value="Bact_polysacc_biosynth/exp"/>
</dbReference>
<dbReference type="Pfam" id="PF02706">
    <property type="entry name" value="Wzz"/>
    <property type="match status" value="1"/>
</dbReference>
<dbReference type="Pfam" id="PF13807">
    <property type="entry name" value="GNVR"/>
    <property type="match status" value="1"/>
</dbReference>
<feature type="coiled-coil region" evidence="16">
    <location>
        <begin position="359"/>
        <end position="386"/>
    </location>
</feature>
<protein>
    <recommendedName>
        <fullName evidence="4">non-specific protein-tyrosine kinase</fullName>
        <ecNumber evidence="4">2.7.10.2</ecNumber>
    </recommendedName>
</protein>
<sequence length="753" mass="83255">MPHHNDPKMLQLLKPEEREIERADYVSPDQMFAAALGFVRRQYPIFLVTMLITLALGAAYLVITRSTYTAQATIIIDTRKLQPYSSQNSLFTEVPVDSPAVDSQLELIKSDNIARSVIRDLHLAQEPEFSRYGGGFVGNLLYYFYQLFEPGDESQDEIERRALREFSNNLSAKRVGVTYVIEISYRSALPERAAQVANAVAEAYINDQLDAKYQSARRAGDWLSTRIQELKQQAISADRSIVDFKSKNNIVDAGGRSISEQQVAELNSQLLAARTVTADARARLDRIEQVMKSDVRDATVTDTLRSDVVSKLRTQYLDIANREADLSARYGVNHLAAVNLRNQMREIAKSITAELGRLAETYKSDYEIAKQREDEAQRALEAAVARSQIGGQAQVQLKELESNSQTYRSMYETFLQRYTESIQQQSFPITEARIISSAGKPSKRSSPKTILVLSMACAGGLMLGFGIGLMRDLSDRVVRTSDQVERLLGADCLATLPVLPAAALQPNDTPLSPHEMQADVGAFWAVVSSPFSRYAEGIRSIKSAIDLNSRLRSGRVVGLSSALPGEGKSTTAAGLALLSAQAGHKVILIDADLRNPSLTKLMAPNAAAGLVEVALGERKFEDVVLRESTTGLDFLPAVIHTPIAHTSEILASEGMRALIERFSNVYDYIIIDLSPLAPVIDVRATGHFIPTYLLVLEWGKTNIDVLERALANARAVRENLLGVVMNKADTDLLKRYEGYGTSYYYDPKYSQPS</sequence>
<gene>
    <name evidence="21" type="ORF">SAMN05444164_6266</name>
</gene>
<dbReference type="AlphaFoldDB" id="A0A1H5EJV1"/>
<dbReference type="EC" id="2.7.10.2" evidence="4"/>
<keyword evidence="7" id="KW-0808">Transferase</keyword>
<dbReference type="Gene3D" id="3.40.50.300">
    <property type="entry name" value="P-loop containing nucleotide triphosphate hydrolases"/>
    <property type="match status" value="1"/>
</dbReference>
<keyword evidence="9" id="KW-0547">Nucleotide-binding</keyword>
<dbReference type="Proteomes" id="UP000198992">
    <property type="component" value="Unassembled WGS sequence"/>
</dbReference>
<evidence type="ECO:0000256" key="3">
    <source>
        <dbReference type="ARBA" id="ARBA00008883"/>
    </source>
</evidence>
<dbReference type="InterPro" id="IPR027417">
    <property type="entry name" value="P-loop_NTPase"/>
</dbReference>
<reference evidence="21 22" key="1">
    <citation type="submission" date="2016-10" db="EMBL/GenBank/DDBJ databases">
        <authorList>
            <person name="de Groot N.N."/>
        </authorList>
    </citation>
    <scope>NUCLEOTIDE SEQUENCE [LARGE SCALE GENOMIC DNA]</scope>
    <source>
        <strain evidence="21 22">MT12</strain>
    </source>
</reference>
<keyword evidence="13 17" id="KW-0472">Membrane</keyword>
<comment type="similarity">
    <text evidence="2">Belongs to the CpsD/CapB family.</text>
</comment>
<dbReference type="NCBIfam" id="TIGR01007">
    <property type="entry name" value="eps_fam"/>
    <property type="match status" value="1"/>
</dbReference>
<evidence type="ECO:0000256" key="11">
    <source>
        <dbReference type="ARBA" id="ARBA00022840"/>
    </source>
</evidence>
<evidence type="ECO:0000256" key="10">
    <source>
        <dbReference type="ARBA" id="ARBA00022777"/>
    </source>
</evidence>
<feature type="domain" description="Polysaccharide chain length determinant N-terminal" evidence="18">
    <location>
        <begin position="39"/>
        <end position="121"/>
    </location>
</feature>
<name>A0A1H5EJV1_9BRAD</name>
<dbReference type="InterPro" id="IPR025669">
    <property type="entry name" value="AAA_dom"/>
</dbReference>
<keyword evidence="11" id="KW-0067">ATP-binding</keyword>
<dbReference type="PANTHER" id="PTHR32309">
    <property type="entry name" value="TYROSINE-PROTEIN KINASE"/>
    <property type="match status" value="1"/>
</dbReference>
<dbReference type="InterPro" id="IPR003856">
    <property type="entry name" value="LPS_length_determ_N"/>
</dbReference>
<keyword evidence="6" id="KW-0997">Cell inner membrane</keyword>
<evidence type="ECO:0000259" key="18">
    <source>
        <dbReference type="Pfam" id="PF02706"/>
    </source>
</evidence>
<evidence type="ECO:0000256" key="17">
    <source>
        <dbReference type="SAM" id="Phobius"/>
    </source>
</evidence>
<organism evidence="21 22">
    <name type="scientific">Bradyrhizobium erythrophlei</name>
    <dbReference type="NCBI Taxonomy" id="1437360"/>
    <lineage>
        <taxon>Bacteria</taxon>
        <taxon>Pseudomonadati</taxon>
        <taxon>Pseudomonadota</taxon>
        <taxon>Alphaproteobacteria</taxon>
        <taxon>Hyphomicrobiales</taxon>
        <taxon>Nitrobacteraceae</taxon>
        <taxon>Bradyrhizobium</taxon>
    </lineage>
</organism>
<evidence type="ECO:0000256" key="12">
    <source>
        <dbReference type="ARBA" id="ARBA00022989"/>
    </source>
</evidence>
<evidence type="ECO:0000256" key="1">
    <source>
        <dbReference type="ARBA" id="ARBA00004429"/>
    </source>
</evidence>
<keyword evidence="10" id="KW-0418">Kinase</keyword>
<dbReference type="CDD" id="cd05387">
    <property type="entry name" value="BY-kinase"/>
    <property type="match status" value="1"/>
</dbReference>
<evidence type="ECO:0000256" key="15">
    <source>
        <dbReference type="ARBA" id="ARBA00051245"/>
    </source>
</evidence>
<accession>A0A1H5EJV1</accession>
<evidence type="ECO:0000256" key="4">
    <source>
        <dbReference type="ARBA" id="ARBA00011903"/>
    </source>
</evidence>
<evidence type="ECO:0000256" key="5">
    <source>
        <dbReference type="ARBA" id="ARBA00022475"/>
    </source>
</evidence>
<dbReference type="EMBL" id="FNTH01000001">
    <property type="protein sequence ID" value="SED91359.1"/>
    <property type="molecule type" value="Genomic_DNA"/>
</dbReference>
<keyword evidence="12 17" id="KW-1133">Transmembrane helix</keyword>
<keyword evidence="8 17" id="KW-0812">Transmembrane</keyword>
<evidence type="ECO:0000259" key="19">
    <source>
        <dbReference type="Pfam" id="PF13614"/>
    </source>
</evidence>
<proteinExistence type="inferred from homology"/>
<feature type="transmembrane region" description="Helical" evidence="17">
    <location>
        <begin position="450"/>
        <end position="470"/>
    </location>
</feature>
<comment type="subcellular location">
    <subcellularLocation>
        <location evidence="1">Cell inner membrane</location>
        <topology evidence="1">Multi-pass membrane protein</topology>
    </subcellularLocation>
</comment>
<evidence type="ECO:0000256" key="6">
    <source>
        <dbReference type="ARBA" id="ARBA00022519"/>
    </source>
</evidence>
<evidence type="ECO:0000256" key="8">
    <source>
        <dbReference type="ARBA" id="ARBA00022692"/>
    </source>
</evidence>
<dbReference type="InterPro" id="IPR005702">
    <property type="entry name" value="Wzc-like_C"/>
</dbReference>
<dbReference type="Pfam" id="PF13614">
    <property type="entry name" value="AAA_31"/>
    <property type="match status" value="1"/>
</dbReference>
<comment type="similarity">
    <text evidence="3">Belongs to the etk/wzc family.</text>
</comment>
<dbReference type="GO" id="GO:0005524">
    <property type="term" value="F:ATP binding"/>
    <property type="evidence" value="ECO:0007669"/>
    <property type="project" value="UniProtKB-KW"/>
</dbReference>
<evidence type="ECO:0000256" key="14">
    <source>
        <dbReference type="ARBA" id="ARBA00023137"/>
    </source>
</evidence>
<evidence type="ECO:0000313" key="21">
    <source>
        <dbReference type="EMBL" id="SED91359.1"/>
    </source>
</evidence>
<evidence type="ECO:0000256" key="2">
    <source>
        <dbReference type="ARBA" id="ARBA00007316"/>
    </source>
</evidence>
<feature type="transmembrane region" description="Helical" evidence="17">
    <location>
        <begin position="43"/>
        <end position="63"/>
    </location>
</feature>
<evidence type="ECO:0000256" key="13">
    <source>
        <dbReference type="ARBA" id="ARBA00023136"/>
    </source>
</evidence>
<dbReference type="PANTHER" id="PTHR32309:SF13">
    <property type="entry name" value="FERRIC ENTEROBACTIN TRANSPORT PROTEIN FEPE"/>
    <property type="match status" value="1"/>
</dbReference>
<comment type="catalytic activity">
    <reaction evidence="15">
        <text>L-tyrosyl-[protein] + ATP = O-phospho-L-tyrosyl-[protein] + ADP + H(+)</text>
        <dbReference type="Rhea" id="RHEA:10596"/>
        <dbReference type="Rhea" id="RHEA-COMP:10136"/>
        <dbReference type="Rhea" id="RHEA-COMP:20101"/>
        <dbReference type="ChEBI" id="CHEBI:15378"/>
        <dbReference type="ChEBI" id="CHEBI:30616"/>
        <dbReference type="ChEBI" id="CHEBI:46858"/>
        <dbReference type="ChEBI" id="CHEBI:61978"/>
        <dbReference type="ChEBI" id="CHEBI:456216"/>
        <dbReference type="EC" id="2.7.10.2"/>
    </reaction>
</comment>
<evidence type="ECO:0000256" key="9">
    <source>
        <dbReference type="ARBA" id="ARBA00022741"/>
    </source>
</evidence>
<dbReference type="SUPFAM" id="SSF52540">
    <property type="entry name" value="P-loop containing nucleoside triphosphate hydrolases"/>
    <property type="match status" value="1"/>
</dbReference>
<evidence type="ECO:0000259" key="20">
    <source>
        <dbReference type="Pfam" id="PF13807"/>
    </source>
</evidence>
<dbReference type="InterPro" id="IPR032807">
    <property type="entry name" value="GNVR"/>
</dbReference>
<evidence type="ECO:0000256" key="7">
    <source>
        <dbReference type="ARBA" id="ARBA00022679"/>
    </source>
</evidence>
<evidence type="ECO:0000313" key="22">
    <source>
        <dbReference type="Proteomes" id="UP000198992"/>
    </source>
</evidence>
<evidence type="ECO:0000256" key="16">
    <source>
        <dbReference type="SAM" id="Coils"/>
    </source>
</evidence>
<keyword evidence="16" id="KW-0175">Coiled coil</keyword>